<evidence type="ECO:0000313" key="3">
    <source>
        <dbReference type="Proteomes" id="UP000428260"/>
    </source>
</evidence>
<accession>A0A6I6K7I8</accession>
<dbReference type="RefSeq" id="WP_158869122.1">
    <property type="nucleotide sequence ID" value="NZ_CP046401.1"/>
</dbReference>
<dbReference type="AlphaFoldDB" id="A0A6I6K7I8"/>
<keyword evidence="2" id="KW-0808">Transferase</keyword>
<reference evidence="2 3" key="1">
    <citation type="submission" date="2019-11" db="EMBL/GenBank/DDBJ databases">
        <authorList>
            <person name="Zheng R.K."/>
            <person name="Sun C.M."/>
        </authorList>
    </citation>
    <scope>NUCLEOTIDE SEQUENCE [LARGE SCALE GENOMIC DNA]</scope>
    <source>
        <strain evidence="2 3">WC007</strain>
    </source>
</reference>
<dbReference type="GO" id="GO:0032259">
    <property type="term" value="P:methylation"/>
    <property type="evidence" value="ECO:0007669"/>
    <property type="project" value="UniProtKB-KW"/>
</dbReference>
<organism evidence="2 3">
    <name type="scientific">Maribellus comscasis</name>
    <dbReference type="NCBI Taxonomy" id="2681766"/>
    <lineage>
        <taxon>Bacteria</taxon>
        <taxon>Pseudomonadati</taxon>
        <taxon>Bacteroidota</taxon>
        <taxon>Bacteroidia</taxon>
        <taxon>Marinilabiliales</taxon>
        <taxon>Prolixibacteraceae</taxon>
        <taxon>Maribellus</taxon>
    </lineage>
</organism>
<keyword evidence="2" id="KW-0489">Methyltransferase</keyword>
<keyword evidence="3" id="KW-1185">Reference proteome</keyword>
<dbReference type="KEGG" id="mcos:GM418_20615"/>
<feature type="domain" description="DUF5714" evidence="1">
    <location>
        <begin position="36"/>
        <end position="211"/>
    </location>
</feature>
<dbReference type="Pfam" id="PF18978">
    <property type="entry name" value="DUF5714"/>
    <property type="match status" value="1"/>
</dbReference>
<dbReference type="Proteomes" id="UP000428260">
    <property type="component" value="Chromosome"/>
</dbReference>
<sequence>MDKCVYCNQNKPCELFFYEKVLVCGDCRKKDTWDIIESFCLSSSIDNPLEMAEILMMFPDFKMHCPEHHYLVPAVLLASYSKAVLKEEKLESWLKIVRNRAEKVPGAFCGTHGSCGAAVGTGIFVSSVTGATPLSSEEWSLCNSIVGRSLLAMAHYGGPRCCKRVTYIALQESVKFLKERMAVKLHIPENIECSFFLQNEEQCLKEGCPFYPNK</sequence>
<dbReference type="EMBL" id="CP046401">
    <property type="protein sequence ID" value="QGY45984.1"/>
    <property type="molecule type" value="Genomic_DNA"/>
</dbReference>
<gene>
    <name evidence="2" type="ORF">GM418_20615</name>
</gene>
<evidence type="ECO:0000259" key="1">
    <source>
        <dbReference type="Pfam" id="PF18978"/>
    </source>
</evidence>
<evidence type="ECO:0000313" key="2">
    <source>
        <dbReference type="EMBL" id="QGY45984.1"/>
    </source>
</evidence>
<name>A0A6I6K7I8_9BACT</name>
<dbReference type="InterPro" id="IPR043768">
    <property type="entry name" value="DUF5714"/>
</dbReference>
<dbReference type="GO" id="GO:0008168">
    <property type="term" value="F:methyltransferase activity"/>
    <property type="evidence" value="ECO:0007669"/>
    <property type="project" value="UniProtKB-KW"/>
</dbReference>
<protein>
    <submittedName>
        <fullName evidence="2">SAM-dependent methyltransferase</fullName>
    </submittedName>
</protein>
<proteinExistence type="predicted"/>